<dbReference type="PROSITE" id="PS01010">
    <property type="entry name" value="CRISP_2"/>
    <property type="match status" value="1"/>
</dbReference>
<dbReference type="PRINTS" id="PR00838">
    <property type="entry name" value="V5ALLERGEN"/>
</dbReference>
<reference evidence="2 3" key="1">
    <citation type="journal article" date="2017" name="Int. J. Syst. Evol. Microbiol.">
        <title>Erythrobacter aquimixticola sp. nov., isolated from the junction between the ocean and a freshwater spring.</title>
        <authorList>
            <person name="Park S."/>
            <person name="Jung Y.T."/>
            <person name="Choi S.J."/>
            <person name="Yoon J.H."/>
        </authorList>
    </citation>
    <scope>NUCLEOTIDE SEQUENCE [LARGE SCALE GENOMIC DNA]</scope>
    <source>
        <strain evidence="2 3">JSSK-14</strain>
    </source>
</reference>
<dbReference type="AlphaFoldDB" id="A0A419RRU6"/>
<dbReference type="InterPro" id="IPR002413">
    <property type="entry name" value="V5_allergen-like"/>
</dbReference>
<dbReference type="InterPro" id="IPR018244">
    <property type="entry name" value="Allrgn_V5/Tpx1_CS"/>
</dbReference>
<keyword evidence="3" id="KW-1185">Reference proteome</keyword>
<evidence type="ECO:0000313" key="2">
    <source>
        <dbReference type="EMBL" id="RJY08489.1"/>
    </source>
</evidence>
<dbReference type="PRINTS" id="PR00837">
    <property type="entry name" value="V5TPXLIKE"/>
</dbReference>
<organism evidence="2 3">
    <name type="scientific">Aurantiacibacter aquimixticola</name>
    <dbReference type="NCBI Taxonomy" id="1958945"/>
    <lineage>
        <taxon>Bacteria</taxon>
        <taxon>Pseudomonadati</taxon>
        <taxon>Pseudomonadota</taxon>
        <taxon>Alphaproteobacteria</taxon>
        <taxon>Sphingomonadales</taxon>
        <taxon>Erythrobacteraceae</taxon>
        <taxon>Aurantiacibacter</taxon>
    </lineage>
</organism>
<sequence length="218" mass="24258">MGIWRGRKASECRERSPYAVFQPSFTPLSQGAGMKLRVLLITAAVSIATLGACAVPSSGQQWQPPTRASLPSGNAFAERLLTSHNEARADVGVPRLRWSPRLANQAQSWADELARRGRMQHASREGRGGAGENLWMGTAGYYSAETMIGAFVEERRYYRHAPFPNVSSTGNWPDVGHYTQVIWRDTEEVGCAIARNTQDDFLVCRYWPAGNIYDQMAY</sequence>
<dbReference type="InterPro" id="IPR035940">
    <property type="entry name" value="CAP_sf"/>
</dbReference>
<dbReference type="EMBL" id="RAHX01000001">
    <property type="protein sequence ID" value="RJY08489.1"/>
    <property type="molecule type" value="Genomic_DNA"/>
</dbReference>
<name>A0A419RRU6_9SPHN</name>
<accession>A0A419RRU6</accession>
<evidence type="ECO:0000259" key="1">
    <source>
        <dbReference type="SMART" id="SM00198"/>
    </source>
</evidence>
<gene>
    <name evidence="2" type="ORF">D6201_03155</name>
</gene>
<evidence type="ECO:0000313" key="3">
    <source>
        <dbReference type="Proteomes" id="UP000285232"/>
    </source>
</evidence>
<dbReference type="InterPro" id="IPR014044">
    <property type="entry name" value="CAP_dom"/>
</dbReference>
<dbReference type="PANTHER" id="PTHR10334">
    <property type="entry name" value="CYSTEINE-RICH SECRETORY PROTEIN-RELATED"/>
    <property type="match status" value="1"/>
</dbReference>
<proteinExistence type="predicted"/>
<dbReference type="Pfam" id="PF00188">
    <property type="entry name" value="CAP"/>
    <property type="match status" value="1"/>
</dbReference>
<protein>
    <submittedName>
        <fullName evidence="2">SCP-like extracellular</fullName>
    </submittedName>
</protein>
<dbReference type="Proteomes" id="UP000285232">
    <property type="component" value="Unassembled WGS sequence"/>
</dbReference>
<dbReference type="GO" id="GO:0005576">
    <property type="term" value="C:extracellular region"/>
    <property type="evidence" value="ECO:0007669"/>
    <property type="project" value="InterPro"/>
</dbReference>
<feature type="domain" description="SCP" evidence="1">
    <location>
        <begin position="75"/>
        <end position="214"/>
    </location>
</feature>
<dbReference type="OrthoDB" id="9794228at2"/>
<dbReference type="SMART" id="SM00198">
    <property type="entry name" value="SCP"/>
    <property type="match status" value="1"/>
</dbReference>
<dbReference type="Gene3D" id="3.40.33.10">
    <property type="entry name" value="CAP"/>
    <property type="match status" value="1"/>
</dbReference>
<dbReference type="SUPFAM" id="SSF55797">
    <property type="entry name" value="PR-1-like"/>
    <property type="match status" value="1"/>
</dbReference>
<dbReference type="InterPro" id="IPR001283">
    <property type="entry name" value="CRISP-related"/>
</dbReference>
<dbReference type="PROSITE" id="PS01009">
    <property type="entry name" value="CRISP_1"/>
    <property type="match status" value="1"/>
</dbReference>
<comment type="caution">
    <text evidence="2">The sequence shown here is derived from an EMBL/GenBank/DDBJ whole genome shotgun (WGS) entry which is preliminary data.</text>
</comment>